<organism evidence="10 11">
    <name type="scientific">Porites evermanni</name>
    <dbReference type="NCBI Taxonomy" id="104178"/>
    <lineage>
        <taxon>Eukaryota</taxon>
        <taxon>Metazoa</taxon>
        <taxon>Cnidaria</taxon>
        <taxon>Anthozoa</taxon>
        <taxon>Hexacorallia</taxon>
        <taxon>Scleractinia</taxon>
        <taxon>Fungiina</taxon>
        <taxon>Poritidae</taxon>
        <taxon>Porites</taxon>
    </lineage>
</organism>
<evidence type="ECO:0000313" key="11">
    <source>
        <dbReference type="Proteomes" id="UP001159427"/>
    </source>
</evidence>
<comment type="caution">
    <text evidence="10">The sequence shown here is derived from an EMBL/GenBank/DDBJ whole genome shotgun (WGS) entry which is preliminary data.</text>
</comment>
<dbReference type="PANTHER" id="PTHR45695">
    <property type="entry name" value="LEUCOKININ RECEPTOR-RELATED"/>
    <property type="match status" value="1"/>
</dbReference>
<evidence type="ECO:0000256" key="7">
    <source>
        <dbReference type="ARBA" id="ARBA00023224"/>
    </source>
</evidence>
<keyword evidence="3 8" id="KW-1133">Transmembrane helix</keyword>
<evidence type="ECO:0000256" key="5">
    <source>
        <dbReference type="ARBA" id="ARBA00023136"/>
    </source>
</evidence>
<keyword evidence="11" id="KW-1185">Reference proteome</keyword>
<evidence type="ECO:0000256" key="3">
    <source>
        <dbReference type="ARBA" id="ARBA00022989"/>
    </source>
</evidence>
<dbReference type="PANTHER" id="PTHR45695:SF15">
    <property type="entry name" value="OPSIN RH2"/>
    <property type="match status" value="1"/>
</dbReference>
<evidence type="ECO:0000313" key="10">
    <source>
        <dbReference type="EMBL" id="CAH3174308.1"/>
    </source>
</evidence>
<dbReference type="SUPFAM" id="SSF81321">
    <property type="entry name" value="Family A G protein-coupled receptor-like"/>
    <property type="match status" value="1"/>
</dbReference>
<accession>A0ABN8R4P6</accession>
<proteinExistence type="predicted"/>
<dbReference type="PROSITE" id="PS50262">
    <property type="entry name" value="G_PROTEIN_RECEP_F1_2"/>
    <property type="match status" value="1"/>
</dbReference>
<dbReference type="CDD" id="cd00637">
    <property type="entry name" value="7tm_classA_rhodopsin-like"/>
    <property type="match status" value="1"/>
</dbReference>
<evidence type="ECO:0000259" key="9">
    <source>
        <dbReference type="PROSITE" id="PS50262"/>
    </source>
</evidence>
<protein>
    <recommendedName>
        <fullName evidence="9">G-protein coupled receptors family 1 profile domain-containing protein</fullName>
    </recommendedName>
</protein>
<dbReference type="EMBL" id="CALNXI010001658">
    <property type="protein sequence ID" value="CAH3174308.1"/>
    <property type="molecule type" value="Genomic_DNA"/>
</dbReference>
<dbReference type="Proteomes" id="UP001159427">
    <property type="component" value="Unassembled WGS sequence"/>
</dbReference>
<evidence type="ECO:0000256" key="6">
    <source>
        <dbReference type="ARBA" id="ARBA00023170"/>
    </source>
</evidence>
<dbReference type="Pfam" id="PF00001">
    <property type="entry name" value="7tm_1"/>
    <property type="match status" value="1"/>
</dbReference>
<feature type="transmembrane region" description="Helical" evidence="8">
    <location>
        <begin position="145"/>
        <end position="169"/>
    </location>
</feature>
<keyword evidence="6" id="KW-0675">Receptor</keyword>
<keyword evidence="5 8" id="KW-0472">Membrane</keyword>
<evidence type="ECO:0000256" key="8">
    <source>
        <dbReference type="SAM" id="Phobius"/>
    </source>
</evidence>
<keyword evidence="7" id="KW-0807">Transducer</keyword>
<dbReference type="InterPro" id="IPR000276">
    <property type="entry name" value="GPCR_Rhodpsn"/>
</dbReference>
<gene>
    <name evidence="10" type="ORF">PEVE_00009477</name>
</gene>
<reference evidence="10 11" key="1">
    <citation type="submission" date="2022-05" db="EMBL/GenBank/DDBJ databases">
        <authorList>
            <consortium name="Genoscope - CEA"/>
            <person name="William W."/>
        </authorList>
    </citation>
    <scope>NUCLEOTIDE SEQUENCE [LARGE SCALE GENOMIC DNA]</scope>
</reference>
<feature type="transmembrane region" description="Helical" evidence="8">
    <location>
        <begin position="93"/>
        <end position="113"/>
    </location>
</feature>
<comment type="subcellular location">
    <subcellularLocation>
        <location evidence="1">Membrane</location>
        <topology evidence="1">Multi-pass membrane protein</topology>
    </subcellularLocation>
</comment>
<dbReference type="Gene3D" id="1.20.1070.10">
    <property type="entry name" value="Rhodopsin 7-helix transmembrane proteins"/>
    <property type="match status" value="1"/>
</dbReference>
<keyword evidence="2 8" id="KW-0812">Transmembrane</keyword>
<evidence type="ECO:0000256" key="2">
    <source>
        <dbReference type="ARBA" id="ARBA00022692"/>
    </source>
</evidence>
<sequence length="199" mass="22800">MIISHTLPTRLGWCCLFSVHVGPIAVERHYTVIYPRRNEGYIISQKLKVIIPSYWVVALIINIPCVMITKVDGTTGESRELWSKEWMGKTNSQLSWLLLVTCVPLTVMIGLYFRVVYKLWFKPTINTSNNPTLRQKGVLRLRKRVTLMVISVSFIFGICWLPESTLYVLEFFSSYSPSDKISAVATMLIMFNSAVNPFV</sequence>
<name>A0ABN8R4P6_9CNID</name>
<evidence type="ECO:0000256" key="4">
    <source>
        <dbReference type="ARBA" id="ARBA00023040"/>
    </source>
</evidence>
<evidence type="ECO:0000256" key="1">
    <source>
        <dbReference type="ARBA" id="ARBA00004141"/>
    </source>
</evidence>
<dbReference type="InterPro" id="IPR017452">
    <property type="entry name" value="GPCR_Rhodpsn_7TM"/>
</dbReference>
<feature type="transmembrane region" description="Helical" evidence="8">
    <location>
        <begin position="54"/>
        <end position="73"/>
    </location>
</feature>
<dbReference type="PRINTS" id="PR00237">
    <property type="entry name" value="GPCRRHODOPSN"/>
</dbReference>
<feature type="domain" description="G-protein coupled receptors family 1 profile" evidence="9">
    <location>
        <begin position="24"/>
        <end position="199"/>
    </location>
</feature>
<keyword evidence="4" id="KW-0297">G-protein coupled receptor</keyword>